<feature type="compositionally biased region" description="Low complexity" evidence="1">
    <location>
        <begin position="20"/>
        <end position="38"/>
    </location>
</feature>
<evidence type="ECO:0000313" key="3">
    <source>
        <dbReference type="EMBL" id="KAE9056200.1"/>
    </source>
</evidence>
<dbReference type="Proteomes" id="UP000441208">
    <property type="component" value="Unassembled WGS sequence"/>
</dbReference>
<evidence type="ECO:0000313" key="4">
    <source>
        <dbReference type="Proteomes" id="UP000441208"/>
    </source>
</evidence>
<evidence type="ECO:0000256" key="1">
    <source>
        <dbReference type="SAM" id="MobiDB-lite"/>
    </source>
</evidence>
<dbReference type="AlphaFoldDB" id="A0A6A3PA29"/>
<evidence type="ECO:0000313" key="2">
    <source>
        <dbReference type="EMBL" id="KAE8954975.1"/>
    </source>
</evidence>
<feature type="region of interest" description="Disordered" evidence="1">
    <location>
        <begin position="11"/>
        <end position="49"/>
    </location>
</feature>
<reference evidence="3 4" key="1">
    <citation type="submission" date="2018-08" db="EMBL/GenBank/DDBJ databases">
        <title>Genomic investigation of the strawberry pathogen Phytophthora fragariae indicates pathogenicity is determined by transcriptional variation in three key races.</title>
        <authorList>
            <person name="Adams T.M."/>
            <person name="Armitage A.D."/>
            <person name="Sobczyk M.K."/>
            <person name="Bates H.J."/>
            <person name="Dunwell J.M."/>
            <person name="Nellist C.F."/>
            <person name="Harrison R.J."/>
        </authorList>
    </citation>
    <scope>NUCLEOTIDE SEQUENCE [LARGE SCALE GENOMIC DNA]</scope>
    <source>
        <strain evidence="3 4">NOV-71</strain>
        <strain evidence="2 5">SCRP245</strain>
    </source>
</reference>
<sequence length="141" mass="15426">MGDSFCNLGANNKISDRSEGSAGPEPGGSPVSSGVTTSAKKHNRTSKSKLIGAADTRTVISATANDATEIYSVLELLWRRLTRTNRRSRICVGTTHCCRHPSRHLRWNASASSLRPSPRMTRFAGMVATELYCMVRCLKRN</sequence>
<organism evidence="3 4">
    <name type="scientific">Phytophthora fragariae</name>
    <dbReference type="NCBI Taxonomy" id="53985"/>
    <lineage>
        <taxon>Eukaryota</taxon>
        <taxon>Sar</taxon>
        <taxon>Stramenopiles</taxon>
        <taxon>Oomycota</taxon>
        <taxon>Peronosporomycetes</taxon>
        <taxon>Peronosporales</taxon>
        <taxon>Peronosporaceae</taxon>
        <taxon>Phytophthora</taxon>
    </lineage>
</organism>
<gene>
    <name evidence="3" type="ORF">PF007_g32070</name>
    <name evidence="2" type="ORF">PF011_g31932</name>
</gene>
<accession>A0A6A3PA29</accession>
<dbReference type="EMBL" id="QXFZ01008010">
    <property type="protein sequence ID" value="KAE9056200.1"/>
    <property type="molecule type" value="Genomic_DNA"/>
</dbReference>
<protein>
    <submittedName>
        <fullName evidence="3">Uncharacterized protein</fullName>
    </submittedName>
</protein>
<dbReference type="Proteomes" id="UP000460718">
    <property type="component" value="Unassembled WGS sequence"/>
</dbReference>
<evidence type="ECO:0000313" key="5">
    <source>
        <dbReference type="Proteomes" id="UP000460718"/>
    </source>
</evidence>
<proteinExistence type="predicted"/>
<dbReference type="EMBL" id="QXFW01008715">
    <property type="protein sequence ID" value="KAE8954975.1"/>
    <property type="molecule type" value="Genomic_DNA"/>
</dbReference>
<name>A0A6A3PA29_9STRA</name>
<comment type="caution">
    <text evidence="3">The sequence shown here is derived from an EMBL/GenBank/DDBJ whole genome shotgun (WGS) entry which is preliminary data.</text>
</comment>